<gene>
    <name evidence="2" type="ORF">J3D99_22075</name>
</gene>
<name>A0A8A4DW27_BURPE</name>
<dbReference type="EMBL" id="CP071754">
    <property type="protein sequence ID" value="QTB60608.1"/>
    <property type="molecule type" value="Genomic_DNA"/>
</dbReference>
<protein>
    <submittedName>
        <fullName evidence="2">Uncharacterized protein</fullName>
    </submittedName>
</protein>
<organism evidence="2">
    <name type="scientific">Burkholderia pseudomallei</name>
    <name type="common">Pseudomonas pseudomallei</name>
    <dbReference type="NCBI Taxonomy" id="28450"/>
    <lineage>
        <taxon>Bacteria</taxon>
        <taxon>Pseudomonadati</taxon>
        <taxon>Pseudomonadota</taxon>
        <taxon>Betaproteobacteria</taxon>
        <taxon>Burkholderiales</taxon>
        <taxon>Burkholderiaceae</taxon>
        <taxon>Burkholderia</taxon>
        <taxon>pseudomallei group</taxon>
    </lineage>
</organism>
<keyword evidence="1" id="KW-0472">Membrane</keyword>
<reference evidence="2" key="1">
    <citation type="submission" date="2021-03" db="EMBL/GenBank/DDBJ databases">
        <title>Complete genome of Burkholderia pseudomallei_VBP364.</title>
        <authorList>
            <person name="Balaji V."/>
            <person name="Yamuna B."/>
            <person name="Monisha P."/>
        </authorList>
    </citation>
    <scope>NUCLEOTIDE SEQUENCE</scope>
    <source>
        <strain evidence="2">VBP364</strain>
    </source>
</reference>
<sequence>MSSRVVACRRVSSRVVACRRVSSRVVACRRVSSRVVACRRVSSRVVACRRVSSRVVACRRVSSRVVACRRVSSRVVAGRRGSSRVVAGRRGSSRVVAGRRGSSRVVAGRRGFAFGARAARRRRTRSSGAPTVEAIVFQKDSMKKILAVIAFLAVVGWLAATTTVLHAPSAQPCTDAWFDAIDKQFDITDNAGHGPDPGSGEWLGVVERKAKLPESGQLTEQQRCEAIQRELSQRTYLVNRRLGLKLAL</sequence>
<keyword evidence="1" id="KW-0812">Transmembrane</keyword>
<proteinExistence type="predicted"/>
<keyword evidence="1" id="KW-1133">Transmembrane helix</keyword>
<feature type="transmembrane region" description="Helical" evidence="1">
    <location>
        <begin position="145"/>
        <end position="165"/>
    </location>
</feature>
<accession>A0A8A4DW27</accession>
<evidence type="ECO:0000313" key="2">
    <source>
        <dbReference type="EMBL" id="QTB60608.1"/>
    </source>
</evidence>
<dbReference type="AlphaFoldDB" id="A0A8A4DW27"/>
<evidence type="ECO:0000256" key="1">
    <source>
        <dbReference type="SAM" id="Phobius"/>
    </source>
</evidence>